<proteinExistence type="predicted"/>
<accession>A0ABV0C0D4</accession>
<evidence type="ECO:0000313" key="2">
    <source>
        <dbReference type="Proteomes" id="UP001409291"/>
    </source>
</evidence>
<dbReference type="Pfam" id="PF19781">
    <property type="entry name" value="DUF6266"/>
    <property type="match status" value="1"/>
</dbReference>
<gene>
    <name evidence="1" type="ORF">ABE541_17545</name>
</gene>
<organism evidence="1 2">
    <name type="scientific">Sphingobacterium kitahiroshimense</name>
    <dbReference type="NCBI Taxonomy" id="470446"/>
    <lineage>
        <taxon>Bacteria</taxon>
        <taxon>Pseudomonadati</taxon>
        <taxon>Bacteroidota</taxon>
        <taxon>Sphingobacteriia</taxon>
        <taxon>Sphingobacteriales</taxon>
        <taxon>Sphingobacteriaceae</taxon>
        <taxon>Sphingobacterium</taxon>
    </lineage>
</organism>
<protein>
    <submittedName>
        <fullName evidence="1">DUF6266 family protein</fullName>
    </submittedName>
</protein>
<name>A0ABV0C0D4_9SPHI</name>
<keyword evidence="2" id="KW-1185">Reference proteome</keyword>
<dbReference type="Proteomes" id="UP001409291">
    <property type="component" value="Unassembled WGS sequence"/>
</dbReference>
<evidence type="ECO:0000313" key="1">
    <source>
        <dbReference type="EMBL" id="MEN5379072.1"/>
    </source>
</evidence>
<dbReference type="InterPro" id="IPR046233">
    <property type="entry name" value="DUF6266"/>
</dbReference>
<dbReference type="RefSeq" id="WP_346581862.1">
    <property type="nucleotide sequence ID" value="NZ_JBDJNQ010000008.1"/>
</dbReference>
<reference evidence="1 2" key="1">
    <citation type="submission" date="2024-04" db="EMBL/GenBank/DDBJ databases">
        <title>WGS of bacteria from Torrens River.</title>
        <authorList>
            <person name="Wyrsch E.R."/>
            <person name="Drigo B."/>
        </authorList>
    </citation>
    <scope>NUCLEOTIDE SEQUENCE [LARGE SCALE GENOMIC DNA]</scope>
    <source>
        <strain evidence="1 2">TWI391</strain>
    </source>
</reference>
<comment type="caution">
    <text evidence="1">The sequence shown here is derived from an EMBL/GenBank/DDBJ whole genome shotgun (WGS) entry which is preliminary data.</text>
</comment>
<dbReference type="EMBL" id="JBDJNQ010000008">
    <property type="protein sequence ID" value="MEN5379072.1"/>
    <property type="molecule type" value="Genomic_DNA"/>
</dbReference>
<sequence length="186" mass="20606">MMKKIMLHTAKKNQIENGSQIVRLKFQKARQFLNPVNAVIQLGFSRSKNKGTAVGRAMSFTLHSAMEGTYPDITVNPANAKLSLGTKGVLTDVQIGRSVKSIRLTWDSTGSSGDMNSVADDRVLLCAYAVEQELAVINEEQVLRSAGQMNLRLPDGMQQLPVHLYLVVYDRSKRNCSDSQYLGLFN</sequence>